<dbReference type="EMBL" id="BLQM01000455">
    <property type="protein sequence ID" value="GMH90703.1"/>
    <property type="molecule type" value="Genomic_DNA"/>
</dbReference>
<sequence>MSPILSTSDPTSLCVILDMDECLIHSQFPSGSEYRQFEERQAEISKGGVDNFSLELPDGDMVYVNKRPGLDEFLRSVSSRWETHVFTAAMQIYAGPVLDVLDPDDEIFQQRYYRDSCTLDSELGVYVKDLNNIVSHRDLTKVVLVDNNPMSFLAQPQNGILVSNFYDDPNDETLPAVLKLLDEICELDDVRPKLSSMFGLKEALRDVRKAKR</sequence>
<dbReference type="InterPro" id="IPR011948">
    <property type="entry name" value="Dullard_phosphatase"/>
</dbReference>
<gene>
    <name evidence="2" type="ORF">TL16_g11844</name>
</gene>
<dbReference type="Proteomes" id="UP001162640">
    <property type="component" value="Unassembled WGS sequence"/>
</dbReference>
<dbReference type="SUPFAM" id="SSF56784">
    <property type="entry name" value="HAD-like"/>
    <property type="match status" value="1"/>
</dbReference>
<name>A0A9W7EUU8_9STRA</name>
<dbReference type="InterPro" id="IPR023214">
    <property type="entry name" value="HAD_sf"/>
</dbReference>
<dbReference type="InterPro" id="IPR004274">
    <property type="entry name" value="FCP1_dom"/>
</dbReference>
<organism evidence="2 3">
    <name type="scientific">Triparma laevis f. inornata</name>
    <dbReference type="NCBI Taxonomy" id="1714386"/>
    <lineage>
        <taxon>Eukaryota</taxon>
        <taxon>Sar</taxon>
        <taxon>Stramenopiles</taxon>
        <taxon>Ochrophyta</taxon>
        <taxon>Bolidophyceae</taxon>
        <taxon>Parmales</taxon>
        <taxon>Triparmaceae</taxon>
        <taxon>Triparma</taxon>
    </lineage>
</organism>
<dbReference type="Pfam" id="PF03031">
    <property type="entry name" value="NIF"/>
    <property type="match status" value="1"/>
</dbReference>
<protein>
    <recommendedName>
        <fullName evidence="1">FCP1 homology domain-containing protein</fullName>
    </recommendedName>
</protein>
<evidence type="ECO:0000259" key="1">
    <source>
        <dbReference type="PROSITE" id="PS50969"/>
    </source>
</evidence>
<dbReference type="AlphaFoldDB" id="A0A9W7EUU8"/>
<dbReference type="GO" id="GO:0016791">
    <property type="term" value="F:phosphatase activity"/>
    <property type="evidence" value="ECO:0007669"/>
    <property type="project" value="InterPro"/>
</dbReference>
<comment type="caution">
    <text evidence="2">The sequence shown here is derived from an EMBL/GenBank/DDBJ whole genome shotgun (WGS) entry which is preliminary data.</text>
</comment>
<proteinExistence type="predicted"/>
<feature type="domain" description="FCP1 homology" evidence="1">
    <location>
        <begin position="8"/>
        <end position="184"/>
    </location>
</feature>
<dbReference type="PANTHER" id="PTHR12210">
    <property type="entry name" value="DULLARD PROTEIN PHOSPHATASE"/>
    <property type="match status" value="1"/>
</dbReference>
<dbReference type="NCBIfam" id="TIGR02251">
    <property type="entry name" value="HIF-SF_euk"/>
    <property type="match status" value="1"/>
</dbReference>
<dbReference type="PROSITE" id="PS50969">
    <property type="entry name" value="FCP1"/>
    <property type="match status" value="1"/>
</dbReference>
<dbReference type="InterPro" id="IPR036412">
    <property type="entry name" value="HAD-like_sf"/>
</dbReference>
<reference evidence="3" key="1">
    <citation type="journal article" date="2023" name="Commun. Biol.">
        <title>Genome analysis of Parmales, the sister group of diatoms, reveals the evolutionary specialization of diatoms from phago-mixotrophs to photoautotrophs.</title>
        <authorList>
            <person name="Ban H."/>
            <person name="Sato S."/>
            <person name="Yoshikawa S."/>
            <person name="Yamada K."/>
            <person name="Nakamura Y."/>
            <person name="Ichinomiya M."/>
            <person name="Sato N."/>
            <person name="Blanc-Mathieu R."/>
            <person name="Endo H."/>
            <person name="Kuwata A."/>
            <person name="Ogata H."/>
        </authorList>
    </citation>
    <scope>NUCLEOTIDE SEQUENCE [LARGE SCALE GENOMIC DNA]</scope>
</reference>
<dbReference type="CDD" id="cd07521">
    <property type="entry name" value="HAD_FCP1-like"/>
    <property type="match status" value="1"/>
</dbReference>
<evidence type="ECO:0000313" key="2">
    <source>
        <dbReference type="EMBL" id="GMH90703.1"/>
    </source>
</evidence>
<dbReference type="InterPro" id="IPR050365">
    <property type="entry name" value="TIM50"/>
</dbReference>
<dbReference type="SMART" id="SM00577">
    <property type="entry name" value="CPDc"/>
    <property type="match status" value="1"/>
</dbReference>
<dbReference type="Gene3D" id="3.40.50.1000">
    <property type="entry name" value="HAD superfamily/HAD-like"/>
    <property type="match status" value="1"/>
</dbReference>
<accession>A0A9W7EUU8</accession>
<evidence type="ECO:0000313" key="3">
    <source>
        <dbReference type="Proteomes" id="UP001162640"/>
    </source>
</evidence>